<organism evidence="6 7">
    <name type="scientific">Lacticaseibacillus paracasei subsp. paracasei Lpp122</name>
    <dbReference type="NCBI Taxonomy" id="1256218"/>
    <lineage>
        <taxon>Bacteria</taxon>
        <taxon>Bacillati</taxon>
        <taxon>Bacillota</taxon>
        <taxon>Bacilli</taxon>
        <taxon>Lactobacillales</taxon>
        <taxon>Lactobacillaceae</taxon>
        <taxon>Lacticaseibacillus</taxon>
    </lineage>
</organism>
<sequence>MTKQSQFKKELWSQIQLKERSIIELDVIYNCDCLEGMAELPTASIDMILCDLPYGTTANTWDKIIPFASLWGQYERLIKPQGAIVLTANERFSADVVQSNPALYRYKWVWVKNTVTNFVNAKNRPLSRFEEILVFSKSGTANYGNSPDTIGMNYFPQGLMPYNKTVTSRKYEQSNQLHPWNAPDTYTQEWTNYPSDVLNYKSDRTGWHPTQKPVELFAYLIKTYSQPNDLVLDNCMGSGTTAIAAIDTDRHFIGYEISHEYWQRANDRIANHHNTQTALF</sequence>
<name>A0A8E0I684_LACPA</name>
<dbReference type="AlphaFoldDB" id="A0A8E0I684"/>
<protein>
    <recommendedName>
        <fullName evidence="4">Methyltransferase</fullName>
        <ecNumber evidence="4">2.1.1.-</ecNumber>
    </recommendedName>
</protein>
<gene>
    <name evidence="6" type="ORF">Lpp122_0575</name>
</gene>
<comment type="caution">
    <text evidence="6">The sequence shown here is derived from an EMBL/GenBank/DDBJ whole genome shotgun (WGS) entry which is preliminary data.</text>
</comment>
<keyword evidence="1 6" id="KW-0489">Methyltransferase</keyword>
<dbReference type="SUPFAM" id="SSF53335">
    <property type="entry name" value="S-adenosyl-L-methionine-dependent methyltransferases"/>
    <property type="match status" value="1"/>
</dbReference>
<dbReference type="GO" id="GO:0009307">
    <property type="term" value="P:DNA restriction-modification system"/>
    <property type="evidence" value="ECO:0007669"/>
    <property type="project" value="UniProtKB-KW"/>
</dbReference>
<evidence type="ECO:0000313" key="7">
    <source>
        <dbReference type="Proteomes" id="UP000014281"/>
    </source>
</evidence>
<keyword evidence="2 6" id="KW-0808">Transferase</keyword>
<keyword evidence="3" id="KW-0680">Restriction system</keyword>
<evidence type="ECO:0000256" key="4">
    <source>
        <dbReference type="RuleBase" id="RU362026"/>
    </source>
</evidence>
<dbReference type="InterPro" id="IPR002941">
    <property type="entry name" value="DNA_methylase_N4/N6"/>
</dbReference>
<dbReference type="InterPro" id="IPR001091">
    <property type="entry name" value="RM_Methyltransferase"/>
</dbReference>
<dbReference type="Gene3D" id="3.40.50.150">
    <property type="entry name" value="Vaccinia Virus protein VP39"/>
    <property type="match status" value="1"/>
</dbReference>
<dbReference type="Pfam" id="PF01555">
    <property type="entry name" value="N6_N4_Mtase"/>
    <property type="match status" value="1"/>
</dbReference>
<reference evidence="6 7" key="1">
    <citation type="journal article" date="2013" name="PLoS ONE">
        <title>Lactobacillus paracasei comparative genomics: towards species pan-genome definition and exploitation of diversity.</title>
        <authorList>
            <person name="Smokvina T."/>
            <person name="Wels M."/>
            <person name="Polka J."/>
            <person name="Chervaux C."/>
            <person name="Brisse S."/>
            <person name="Boekhorst J."/>
            <person name="van Hylckama Vlieg J.E."/>
            <person name="Siezen R.J."/>
        </authorList>
    </citation>
    <scope>NUCLEOTIDE SEQUENCE [LARGE SCALE GENOMIC DNA]</scope>
    <source>
        <strain evidence="6 7">Lpp122</strain>
    </source>
</reference>
<evidence type="ECO:0000259" key="5">
    <source>
        <dbReference type="Pfam" id="PF01555"/>
    </source>
</evidence>
<evidence type="ECO:0000313" key="6">
    <source>
        <dbReference type="EMBL" id="EPC20959.1"/>
    </source>
</evidence>
<dbReference type="PRINTS" id="PR00508">
    <property type="entry name" value="S21N4MTFRASE"/>
</dbReference>
<dbReference type="InterPro" id="IPR029063">
    <property type="entry name" value="SAM-dependent_MTases_sf"/>
</dbReference>
<dbReference type="GO" id="GO:0032259">
    <property type="term" value="P:methylation"/>
    <property type="evidence" value="ECO:0007669"/>
    <property type="project" value="UniProtKB-KW"/>
</dbReference>
<dbReference type="GO" id="GO:0008170">
    <property type="term" value="F:N-methyltransferase activity"/>
    <property type="evidence" value="ECO:0007669"/>
    <property type="project" value="InterPro"/>
</dbReference>
<comment type="similarity">
    <text evidence="4">Belongs to the N(4)/N(6)-methyltransferase family.</text>
</comment>
<dbReference type="Proteomes" id="UP000014281">
    <property type="component" value="Unassembled WGS sequence"/>
</dbReference>
<dbReference type="EMBL" id="ANKW01000005">
    <property type="protein sequence ID" value="EPC20959.1"/>
    <property type="molecule type" value="Genomic_DNA"/>
</dbReference>
<feature type="domain" description="DNA methylase N-4/N-6" evidence="5">
    <location>
        <begin position="45"/>
        <end position="266"/>
    </location>
</feature>
<dbReference type="GO" id="GO:0003677">
    <property type="term" value="F:DNA binding"/>
    <property type="evidence" value="ECO:0007669"/>
    <property type="project" value="InterPro"/>
</dbReference>
<evidence type="ECO:0000256" key="1">
    <source>
        <dbReference type="ARBA" id="ARBA00022603"/>
    </source>
</evidence>
<evidence type="ECO:0000256" key="3">
    <source>
        <dbReference type="ARBA" id="ARBA00022747"/>
    </source>
</evidence>
<evidence type="ECO:0000256" key="2">
    <source>
        <dbReference type="ARBA" id="ARBA00022679"/>
    </source>
</evidence>
<dbReference type="EC" id="2.1.1.-" evidence="4"/>
<proteinExistence type="inferred from homology"/>
<accession>A0A8E0I684</accession>